<organism evidence="1 2">
    <name type="scientific">Candidatus Competibacter phosphatis</name>
    <dbReference type="NCBI Taxonomy" id="221280"/>
    <lineage>
        <taxon>Bacteria</taxon>
        <taxon>Pseudomonadati</taxon>
        <taxon>Pseudomonadota</taxon>
        <taxon>Gammaproteobacteria</taxon>
        <taxon>Candidatus Competibacteraceae</taxon>
        <taxon>Candidatus Competibacter</taxon>
    </lineage>
</organism>
<evidence type="ECO:0000313" key="2">
    <source>
        <dbReference type="Proteomes" id="UP000760480"/>
    </source>
</evidence>
<sequence>MHGFLTQGYFLTSDNNIFGTSDSEGSFDFTEAGLNASWAPNTDLRLAGQVLFRRAGVGHQNDVELDFGVVDYTAFSTNDYRIGVSFGRFKIPFGLYNDTRDVIFTRPTILLPQSIYQERTRDLAISADGGIFLW</sequence>
<keyword evidence="2" id="KW-1185">Reference proteome</keyword>
<dbReference type="Proteomes" id="UP000760480">
    <property type="component" value="Unassembled WGS sequence"/>
</dbReference>
<gene>
    <name evidence="1" type="ORF">E4P82_02390</name>
</gene>
<comment type="caution">
    <text evidence="1">The sequence shown here is derived from an EMBL/GenBank/DDBJ whole genome shotgun (WGS) entry which is preliminary data.</text>
</comment>
<dbReference type="RefSeq" id="WP_169247400.1">
    <property type="nucleotide sequence ID" value="NZ_SPMZ01000008.1"/>
</dbReference>
<dbReference type="EMBL" id="SPMZ01000008">
    <property type="protein sequence ID" value="NMQ18144.1"/>
    <property type="molecule type" value="Genomic_DNA"/>
</dbReference>
<proteinExistence type="predicted"/>
<evidence type="ECO:0000313" key="1">
    <source>
        <dbReference type="EMBL" id="NMQ18144.1"/>
    </source>
</evidence>
<protein>
    <submittedName>
        <fullName evidence="1">Uncharacterized protein</fullName>
    </submittedName>
</protein>
<name>A0ABX1THK5_9GAMM</name>
<reference evidence="1 2" key="1">
    <citation type="submission" date="2019-03" db="EMBL/GenBank/DDBJ databases">
        <title>Metabolic reconstructions from genomes of highly enriched 'Candidatus Accumulibacter' and 'Candidatus Competibacter' bioreactor populations.</title>
        <authorList>
            <person name="Annavajhala M.K."/>
            <person name="Welles L."/>
            <person name="Abbas B."/>
            <person name="Sorokin D."/>
            <person name="Park H."/>
            <person name="Van Loosdrecht M."/>
            <person name="Chandran K."/>
        </authorList>
    </citation>
    <scope>NUCLEOTIDE SEQUENCE [LARGE SCALE GENOMIC DNA]</scope>
    <source>
        <strain evidence="1 2">SBR_G</strain>
    </source>
</reference>
<accession>A0ABX1THK5</accession>